<gene>
    <name evidence="1" type="ORF">EV210_102352</name>
</gene>
<dbReference type="Proteomes" id="UP000295063">
    <property type="component" value="Unassembled WGS sequence"/>
</dbReference>
<accession>A0A4R1Q9T2</accession>
<organism evidence="1 2">
    <name type="scientific">Anaerospora hongkongensis</name>
    <dbReference type="NCBI Taxonomy" id="244830"/>
    <lineage>
        <taxon>Bacteria</taxon>
        <taxon>Bacillati</taxon>
        <taxon>Bacillota</taxon>
        <taxon>Negativicutes</taxon>
        <taxon>Selenomonadales</taxon>
        <taxon>Sporomusaceae</taxon>
        <taxon>Anaerospora</taxon>
    </lineage>
</organism>
<dbReference type="InterPro" id="IPR029052">
    <property type="entry name" value="Metallo-depent_PP-like"/>
</dbReference>
<dbReference type="AlphaFoldDB" id="A0A4R1Q9T2"/>
<dbReference type="OrthoDB" id="8610138at2"/>
<evidence type="ECO:0000313" key="1">
    <source>
        <dbReference type="EMBL" id="TCL39436.1"/>
    </source>
</evidence>
<evidence type="ECO:0000313" key="2">
    <source>
        <dbReference type="Proteomes" id="UP000295063"/>
    </source>
</evidence>
<dbReference type="RefSeq" id="WP_132075965.1">
    <property type="nucleotide sequence ID" value="NZ_SLUI01000002.1"/>
</dbReference>
<proteinExistence type="predicted"/>
<dbReference type="SUPFAM" id="SSF56300">
    <property type="entry name" value="Metallo-dependent phosphatases"/>
    <property type="match status" value="1"/>
</dbReference>
<keyword evidence="2" id="KW-1185">Reference proteome</keyword>
<comment type="caution">
    <text evidence="1">The sequence shown here is derived from an EMBL/GenBank/DDBJ whole genome shotgun (WGS) entry which is preliminary data.</text>
</comment>
<dbReference type="EMBL" id="SLUI01000002">
    <property type="protein sequence ID" value="TCL39436.1"/>
    <property type="molecule type" value="Genomic_DNA"/>
</dbReference>
<dbReference type="Gene3D" id="3.60.21.10">
    <property type="match status" value="1"/>
</dbReference>
<protein>
    <recommendedName>
        <fullName evidence="3">Calcineurin-like phosphoesterase family protein</fullName>
    </recommendedName>
</protein>
<reference evidence="1 2" key="1">
    <citation type="submission" date="2019-03" db="EMBL/GenBank/DDBJ databases">
        <title>Genomic Encyclopedia of Type Strains, Phase IV (KMG-IV): sequencing the most valuable type-strain genomes for metagenomic binning, comparative biology and taxonomic classification.</title>
        <authorList>
            <person name="Goeker M."/>
        </authorList>
    </citation>
    <scope>NUCLEOTIDE SEQUENCE [LARGE SCALE GENOMIC DNA]</scope>
    <source>
        <strain evidence="1 2">DSM 15969</strain>
    </source>
</reference>
<name>A0A4R1Q9T2_9FIRM</name>
<evidence type="ECO:0008006" key="3">
    <source>
        <dbReference type="Google" id="ProtNLM"/>
    </source>
</evidence>
<sequence>MNKAVENELTFLQNSFAIAGDYAICGSRGWLCPGDRSFTAEDNSIYQRELLRVRASLEAATAAGFEKIILMLHYPPINDKHEPSGFTELIGEFKVMLCLFGHLHSESAATAPSGIINGAACHLVACDALDFKLKLILQSEPYRP</sequence>